<dbReference type="AlphaFoldDB" id="A0A318S1H3"/>
<dbReference type="Proteomes" id="UP000248326">
    <property type="component" value="Unassembled WGS sequence"/>
</dbReference>
<dbReference type="EMBL" id="QJSX01000019">
    <property type="protein sequence ID" value="PYE49993.1"/>
    <property type="molecule type" value="Genomic_DNA"/>
</dbReference>
<protein>
    <submittedName>
        <fullName evidence="1">Uncharacterized protein (AIM24 family)</fullName>
    </submittedName>
</protein>
<proteinExistence type="predicted"/>
<sequence>MHGYDEQVSYRIKLSEESSSGLRAELYAICKVTSQLIQGVAGAEPSFREVYTDTGQRQIRFVLNQDSVVLEPGILSYACGALQFEVVQQQQGNFFQRAARSSGGGESAFGTRVTGSGEVWTEPTRKHFVFGTMSPGDSMLIDDRAYYAAQGSLKMSIHTHARVQGVLSGNGLMQPRLDGAGLFVIESPVSVHEVEVLDVQPGHTVTLDGDMMLMYSASMNPRIGPLVRGLRNSARSGEGLVYTLQGPGQVFLTPTAVAVGSLA</sequence>
<gene>
    <name evidence="1" type="ORF">DES52_11913</name>
</gene>
<dbReference type="SUPFAM" id="SSF51219">
    <property type="entry name" value="TRAP-like"/>
    <property type="match status" value="1"/>
</dbReference>
<comment type="caution">
    <text evidence="1">The sequence shown here is derived from an EMBL/GenBank/DDBJ whole genome shotgun (WGS) entry which is preliminary data.</text>
</comment>
<name>A0A318S1H3_9DEIO</name>
<dbReference type="Pfam" id="PF01987">
    <property type="entry name" value="AIM24"/>
    <property type="match status" value="1"/>
</dbReference>
<evidence type="ECO:0000313" key="1">
    <source>
        <dbReference type="EMBL" id="PYE49993.1"/>
    </source>
</evidence>
<dbReference type="InterPro" id="IPR036983">
    <property type="entry name" value="AIM24_sf"/>
</dbReference>
<dbReference type="Gene3D" id="3.60.160.10">
    <property type="entry name" value="Mitochondrial biogenesis AIM24"/>
    <property type="match status" value="1"/>
</dbReference>
<keyword evidence="2" id="KW-1185">Reference proteome</keyword>
<accession>A0A318S1H3</accession>
<dbReference type="PANTHER" id="PTHR38074">
    <property type="entry name" value="ALTERED INHERITANCE OF MITOCHONDRIA PROTEIN 24, MITOCHONDRIAL"/>
    <property type="match status" value="1"/>
</dbReference>
<dbReference type="InterPro" id="IPR002838">
    <property type="entry name" value="AIM24"/>
</dbReference>
<dbReference type="PANTHER" id="PTHR38074:SF1">
    <property type="entry name" value="ALTERED INHERITANCE OF MITOCHONDRIA PROTEIN 24, MITOCHONDRIAL"/>
    <property type="match status" value="1"/>
</dbReference>
<organism evidence="1 2">
    <name type="scientific">Deinococcus yavapaiensis KR-236</name>
    <dbReference type="NCBI Taxonomy" id="694435"/>
    <lineage>
        <taxon>Bacteria</taxon>
        <taxon>Thermotogati</taxon>
        <taxon>Deinococcota</taxon>
        <taxon>Deinococci</taxon>
        <taxon>Deinococcales</taxon>
        <taxon>Deinococcaceae</taxon>
        <taxon>Deinococcus</taxon>
    </lineage>
</organism>
<dbReference type="InterPro" id="IPR016031">
    <property type="entry name" value="Trp_RNA-bd_attenuator-like_dom"/>
</dbReference>
<evidence type="ECO:0000313" key="2">
    <source>
        <dbReference type="Proteomes" id="UP000248326"/>
    </source>
</evidence>
<reference evidence="1 2" key="1">
    <citation type="submission" date="2018-06" db="EMBL/GenBank/DDBJ databases">
        <title>Genomic Encyclopedia of Type Strains, Phase IV (KMG-IV): sequencing the most valuable type-strain genomes for metagenomic binning, comparative biology and taxonomic classification.</title>
        <authorList>
            <person name="Goeker M."/>
        </authorList>
    </citation>
    <scope>NUCLEOTIDE SEQUENCE [LARGE SCALE GENOMIC DNA]</scope>
    <source>
        <strain evidence="1 2">DSM 18048</strain>
    </source>
</reference>